<evidence type="ECO:0000256" key="6">
    <source>
        <dbReference type="ARBA" id="ARBA00023004"/>
    </source>
</evidence>
<reference evidence="9" key="1">
    <citation type="journal article" date="2014" name="Front. Microbiol.">
        <title>High frequency of phylogenetically diverse reductive dehalogenase-homologous genes in deep subseafloor sedimentary metagenomes.</title>
        <authorList>
            <person name="Kawai M."/>
            <person name="Futagami T."/>
            <person name="Toyoda A."/>
            <person name="Takaki Y."/>
            <person name="Nishi S."/>
            <person name="Hori S."/>
            <person name="Arai W."/>
            <person name="Tsubouchi T."/>
            <person name="Morono Y."/>
            <person name="Uchiyama I."/>
            <person name="Ito T."/>
            <person name="Fujiyama A."/>
            <person name="Inagaki F."/>
            <person name="Takami H."/>
        </authorList>
    </citation>
    <scope>NUCLEOTIDE SEQUENCE</scope>
    <source>
        <strain evidence="9">Expedition CK06-06</strain>
    </source>
</reference>
<dbReference type="SUPFAM" id="SSF54862">
    <property type="entry name" value="4Fe-4S ferredoxins"/>
    <property type="match status" value="1"/>
</dbReference>
<dbReference type="InterPro" id="IPR017896">
    <property type="entry name" value="4Fe4S_Fe-S-bd"/>
</dbReference>
<evidence type="ECO:0000256" key="3">
    <source>
        <dbReference type="ARBA" id="ARBA00022723"/>
    </source>
</evidence>
<evidence type="ECO:0000256" key="4">
    <source>
        <dbReference type="ARBA" id="ARBA00022737"/>
    </source>
</evidence>
<dbReference type="Pfam" id="PF12838">
    <property type="entry name" value="Fer4_7"/>
    <property type="match status" value="1"/>
</dbReference>
<sequence>MTAEFDYEKCTSCRRCYELCPLDIIAWDGEENRPYVKYPDECQLCFICQVECPAKAIKVKIPLAFW</sequence>
<feature type="domain" description="4Fe-4S ferredoxin-type" evidence="8">
    <location>
        <begin position="32"/>
        <end position="62"/>
    </location>
</feature>
<keyword evidence="2" id="KW-0004">4Fe-4S</keyword>
<accession>X0T8S8</accession>
<evidence type="ECO:0000256" key="5">
    <source>
        <dbReference type="ARBA" id="ARBA00022982"/>
    </source>
</evidence>
<keyword evidence="1" id="KW-0813">Transport</keyword>
<keyword evidence="7" id="KW-0411">Iron-sulfur</keyword>
<name>X0T8S8_9ZZZZ</name>
<comment type="caution">
    <text evidence="9">The sequence shown here is derived from an EMBL/GenBank/DDBJ whole genome shotgun (WGS) entry which is preliminary data.</text>
</comment>
<dbReference type="GO" id="GO:0046872">
    <property type="term" value="F:metal ion binding"/>
    <property type="evidence" value="ECO:0007669"/>
    <property type="project" value="UniProtKB-KW"/>
</dbReference>
<gene>
    <name evidence="9" type="ORF">S01H1_15330</name>
</gene>
<keyword evidence="3" id="KW-0479">Metal-binding</keyword>
<organism evidence="9">
    <name type="scientific">marine sediment metagenome</name>
    <dbReference type="NCBI Taxonomy" id="412755"/>
    <lineage>
        <taxon>unclassified sequences</taxon>
        <taxon>metagenomes</taxon>
        <taxon>ecological metagenomes</taxon>
    </lineage>
</organism>
<protein>
    <recommendedName>
        <fullName evidence="8">4Fe-4S ferredoxin-type domain-containing protein</fullName>
    </recommendedName>
</protein>
<keyword evidence="5" id="KW-0249">Electron transport</keyword>
<dbReference type="AlphaFoldDB" id="X0T8S8"/>
<evidence type="ECO:0000256" key="7">
    <source>
        <dbReference type="ARBA" id="ARBA00023014"/>
    </source>
</evidence>
<dbReference type="PANTHER" id="PTHR43687">
    <property type="entry name" value="ADENYLYLSULFATE REDUCTASE, BETA SUBUNIT"/>
    <property type="match status" value="1"/>
</dbReference>
<dbReference type="InterPro" id="IPR050572">
    <property type="entry name" value="Fe-S_Ferredoxin"/>
</dbReference>
<evidence type="ECO:0000259" key="8">
    <source>
        <dbReference type="PROSITE" id="PS51379"/>
    </source>
</evidence>
<keyword evidence="4" id="KW-0677">Repeat</keyword>
<dbReference type="PANTHER" id="PTHR43687:SF6">
    <property type="entry name" value="L-ASPARTATE SEMIALDEHYDE SULFURTRANSFERASE IRON-SULFUR SUBUNIT"/>
    <property type="match status" value="1"/>
</dbReference>
<dbReference type="PROSITE" id="PS51379">
    <property type="entry name" value="4FE4S_FER_2"/>
    <property type="match status" value="2"/>
</dbReference>
<dbReference type="PROSITE" id="PS00198">
    <property type="entry name" value="4FE4S_FER_1"/>
    <property type="match status" value="2"/>
</dbReference>
<evidence type="ECO:0000313" key="9">
    <source>
        <dbReference type="EMBL" id="GAF72455.1"/>
    </source>
</evidence>
<evidence type="ECO:0000256" key="2">
    <source>
        <dbReference type="ARBA" id="ARBA00022485"/>
    </source>
</evidence>
<dbReference type="Gene3D" id="3.30.70.20">
    <property type="match status" value="1"/>
</dbReference>
<evidence type="ECO:0000256" key="1">
    <source>
        <dbReference type="ARBA" id="ARBA00022448"/>
    </source>
</evidence>
<dbReference type="EMBL" id="BARS01008001">
    <property type="protein sequence ID" value="GAF72455.1"/>
    <property type="molecule type" value="Genomic_DNA"/>
</dbReference>
<proteinExistence type="predicted"/>
<feature type="domain" description="4Fe-4S ferredoxin-type" evidence="8">
    <location>
        <begin position="1"/>
        <end position="30"/>
    </location>
</feature>
<dbReference type="InterPro" id="IPR017900">
    <property type="entry name" value="4Fe4S_Fe_S_CS"/>
</dbReference>
<dbReference type="GO" id="GO:0051539">
    <property type="term" value="F:4 iron, 4 sulfur cluster binding"/>
    <property type="evidence" value="ECO:0007669"/>
    <property type="project" value="UniProtKB-KW"/>
</dbReference>
<keyword evidence="6" id="KW-0408">Iron</keyword>